<evidence type="ECO:0000256" key="5">
    <source>
        <dbReference type="ARBA" id="ARBA00023002"/>
    </source>
</evidence>
<dbReference type="KEGG" id="pxi:J5O05_00035"/>
<accession>A0A975HMP8</accession>
<evidence type="ECO:0000259" key="6">
    <source>
        <dbReference type="Pfam" id="PF01266"/>
    </source>
</evidence>
<sequence>MEKVAIIGGGINGLCTAWKLAEAGFKVTLFERGELMQQTSAASSKLLHGGIRYLENFEFRLVREALEERKWWLENVPNLTRRLPILYPIYPHTRARWKMKIGMTLYDFLAGKKGIGRHRWLTPRQVKRCSPYLNQQNLKGAYLFHDGQMDDQALGLWVAERCRELGVSIHTQHPVNRITAHGTLSTFQGSFEFDTIINVAGPWSEQLLEDSHLPHDEHLDLVRGSHLLLPPISKFGHLLEVPGESRVVFVLPYKSQTLLGTTEVKHTLNETVEVSKGEQAYLLNLYNHYFTQPCNETDIRSKYAGVRPLLSGKDSLSKHSREYKITRNERLITVFGGKWTTARALGLAVLNQLRK</sequence>
<dbReference type="AlphaFoldDB" id="A0A975HMP8"/>
<dbReference type="EMBL" id="CP072131">
    <property type="protein sequence ID" value="QTH70097.1"/>
    <property type="molecule type" value="Genomic_DNA"/>
</dbReference>
<dbReference type="Proteomes" id="UP000664904">
    <property type="component" value="Plasmid unnamed1"/>
</dbReference>
<feature type="domain" description="FAD dependent oxidoreductase" evidence="6">
    <location>
        <begin position="3"/>
        <end position="346"/>
    </location>
</feature>
<evidence type="ECO:0000256" key="3">
    <source>
        <dbReference type="ARBA" id="ARBA00022630"/>
    </source>
</evidence>
<keyword evidence="5" id="KW-0560">Oxidoreductase</keyword>
<keyword evidence="4" id="KW-0274">FAD</keyword>
<dbReference type="InterPro" id="IPR006076">
    <property type="entry name" value="FAD-dep_OxRdtase"/>
</dbReference>
<evidence type="ECO:0000313" key="8">
    <source>
        <dbReference type="EMBL" id="QTH73343.1"/>
    </source>
</evidence>
<dbReference type="PRINTS" id="PR01001">
    <property type="entry name" value="FADG3PDH"/>
</dbReference>
<keyword evidence="9" id="KW-1185">Reference proteome</keyword>
<dbReference type="GO" id="GO:0046168">
    <property type="term" value="P:glycerol-3-phosphate catabolic process"/>
    <property type="evidence" value="ECO:0007669"/>
    <property type="project" value="TreeGrafter"/>
</dbReference>
<dbReference type="PANTHER" id="PTHR11985">
    <property type="entry name" value="GLYCEROL-3-PHOSPHATE DEHYDROGENASE"/>
    <property type="match status" value="1"/>
</dbReference>
<dbReference type="InterPro" id="IPR036188">
    <property type="entry name" value="FAD/NAD-bd_sf"/>
</dbReference>
<name>A0A975HMP8_9GAMM</name>
<dbReference type="Gene3D" id="3.50.50.60">
    <property type="entry name" value="FAD/NAD(P)-binding domain"/>
    <property type="match status" value="1"/>
</dbReference>
<dbReference type="KEGG" id="pxi:J5O05_21500"/>
<geneLocation type="plasmid" evidence="7 9">
    <name>unnamed1</name>
</geneLocation>
<comment type="similarity">
    <text evidence="2">Belongs to the FAD-dependent glycerol-3-phosphate dehydrogenase family.</text>
</comment>
<protein>
    <submittedName>
        <fullName evidence="8">Glycerol-3-phosphate dehydrogenase/oxidase</fullName>
    </submittedName>
</protein>
<dbReference type="EMBL" id="CP072135">
    <property type="protein sequence ID" value="QTH73343.1"/>
    <property type="molecule type" value="Genomic_DNA"/>
</dbReference>
<proteinExistence type="inferred from homology"/>
<evidence type="ECO:0000313" key="7">
    <source>
        <dbReference type="EMBL" id="QTH70097.1"/>
    </source>
</evidence>
<dbReference type="InterPro" id="IPR000447">
    <property type="entry name" value="G3P_DH_FAD-dep"/>
</dbReference>
<organism evidence="8 9">
    <name type="scientific">Pseudoalteromonas xiamenensis</name>
    <dbReference type="NCBI Taxonomy" id="882626"/>
    <lineage>
        <taxon>Bacteria</taxon>
        <taxon>Pseudomonadati</taxon>
        <taxon>Pseudomonadota</taxon>
        <taxon>Gammaproteobacteria</taxon>
        <taxon>Alteromonadales</taxon>
        <taxon>Pseudoalteromonadaceae</taxon>
        <taxon>Pseudoalteromonas</taxon>
    </lineage>
</organism>
<evidence type="ECO:0000256" key="1">
    <source>
        <dbReference type="ARBA" id="ARBA00001974"/>
    </source>
</evidence>
<dbReference type="SUPFAM" id="SSF51905">
    <property type="entry name" value="FAD/NAD(P)-binding domain"/>
    <property type="match status" value="1"/>
</dbReference>
<dbReference type="Proteomes" id="UP000664904">
    <property type="component" value="Plasmid unnamed5"/>
</dbReference>
<evidence type="ECO:0000313" key="9">
    <source>
        <dbReference type="Proteomes" id="UP000664904"/>
    </source>
</evidence>
<dbReference type="GO" id="GO:0004368">
    <property type="term" value="F:glycerol-3-phosphate dehydrogenase (quinone) activity"/>
    <property type="evidence" value="ECO:0007669"/>
    <property type="project" value="InterPro"/>
</dbReference>
<evidence type="ECO:0000256" key="4">
    <source>
        <dbReference type="ARBA" id="ARBA00022827"/>
    </source>
</evidence>
<dbReference type="PANTHER" id="PTHR11985:SF15">
    <property type="entry name" value="GLYCEROL-3-PHOSPHATE DEHYDROGENASE, MITOCHONDRIAL"/>
    <property type="match status" value="1"/>
</dbReference>
<comment type="cofactor">
    <cofactor evidence="1">
        <name>FAD</name>
        <dbReference type="ChEBI" id="CHEBI:57692"/>
    </cofactor>
</comment>
<geneLocation type="plasmid" evidence="8 9">
    <name>unnamed5</name>
</geneLocation>
<dbReference type="RefSeq" id="WP_208841692.1">
    <property type="nucleotide sequence ID" value="NZ_CP072131.1"/>
</dbReference>
<keyword evidence="8" id="KW-0614">Plasmid</keyword>
<keyword evidence="3" id="KW-0285">Flavoprotein</keyword>
<evidence type="ECO:0000256" key="2">
    <source>
        <dbReference type="ARBA" id="ARBA00007330"/>
    </source>
</evidence>
<reference evidence="8" key="1">
    <citation type="submission" date="2021-03" db="EMBL/GenBank/DDBJ databases">
        <title>Complete Genome of Pseudoalteromonas xiamenensis STKMTI.2, a new potential marine bacterium producing anti-Vibrio compounds.</title>
        <authorList>
            <person name="Handayani D.P."/>
            <person name="Isnansetyo A."/>
            <person name="Istiqomah I."/>
            <person name="Jumina J."/>
        </authorList>
    </citation>
    <scope>NUCLEOTIDE SEQUENCE</scope>
    <source>
        <strain evidence="8">STKMTI.2</strain>
        <plasmid evidence="7">unnamed1</plasmid>
        <plasmid evidence="8">unnamed5</plasmid>
    </source>
</reference>
<dbReference type="Gene3D" id="3.30.9.10">
    <property type="entry name" value="D-Amino Acid Oxidase, subunit A, domain 2"/>
    <property type="match status" value="1"/>
</dbReference>
<gene>
    <name evidence="7" type="ORF">J5O05_00035</name>
    <name evidence="8" type="ORF">J5O05_21500</name>
</gene>
<dbReference type="Pfam" id="PF01266">
    <property type="entry name" value="DAO"/>
    <property type="match status" value="1"/>
</dbReference>